<dbReference type="CDD" id="cd18186">
    <property type="entry name" value="BTB_POZ_ZBTB_KLHL-like"/>
    <property type="match status" value="1"/>
</dbReference>
<dbReference type="SMART" id="SM00225">
    <property type="entry name" value="BTB"/>
    <property type="match status" value="1"/>
</dbReference>
<dbReference type="Gene3D" id="3.30.710.10">
    <property type="entry name" value="Potassium Channel Kv1.1, Chain A"/>
    <property type="match status" value="1"/>
</dbReference>
<gene>
    <name evidence="5" type="ORF">BU14_0135s0045</name>
</gene>
<dbReference type="Pfam" id="PF07707">
    <property type="entry name" value="BACK"/>
    <property type="match status" value="1"/>
</dbReference>
<dbReference type="PROSITE" id="PS50097">
    <property type="entry name" value="BTB"/>
    <property type="match status" value="1"/>
</dbReference>
<dbReference type="InterPro" id="IPR011333">
    <property type="entry name" value="SKP1/BTB/POZ_sf"/>
</dbReference>
<proteinExistence type="predicted"/>
<dbReference type="SUPFAM" id="SSF54695">
    <property type="entry name" value="POZ domain"/>
    <property type="match status" value="1"/>
</dbReference>
<evidence type="ECO:0000256" key="3">
    <source>
        <dbReference type="SAM" id="MobiDB-lite"/>
    </source>
</evidence>
<sequence length="377" mass="40563">MAKPPSSASEVPATKRRRIGSSAAASRTQPPAGPAAGAPQSQTLVGRLGALMDDATLGDCVIVVEGKEYSCTRAILAQGSSWFKTKFFGSDKGRRPAERVVLKGVTTAGWLAARLWLYTATWTTASTSMEVEAVIAAAEHLGVPELTVHAVKDAGLLLSTSNAVALSNLSWSGRAGLERLQAASFEFLRANFDAMRGHLDLCTELSLPVFRSLVCCASLHVVNEDALLDAVWRRLSGAKHSEDEVKALLGGIRMKLLSEESMETLSRVADGEFTAAVPAPYPALQRGALACVLRGLRTLSTVRRDKRLALADASLPRGVQVKKSACVMYGLDQTGEALSPFFHVGGHKWQLVPYGKSLLDIQLFWPRDPGKSRIRWP</sequence>
<feature type="domain" description="BTB" evidence="4">
    <location>
        <begin position="58"/>
        <end position="126"/>
    </location>
</feature>
<feature type="region of interest" description="Disordered" evidence="3">
    <location>
        <begin position="1"/>
        <end position="40"/>
    </location>
</feature>
<keyword evidence="6" id="KW-1185">Reference proteome</keyword>
<accession>A0A1X6PA52</accession>
<keyword evidence="1" id="KW-0880">Kelch repeat</keyword>
<dbReference type="OrthoDB" id="6482909at2759"/>
<dbReference type="InterPro" id="IPR011705">
    <property type="entry name" value="BACK"/>
</dbReference>
<dbReference type="EMBL" id="KV918829">
    <property type="protein sequence ID" value="OSX77771.1"/>
    <property type="molecule type" value="Genomic_DNA"/>
</dbReference>
<name>A0A1X6PA52_PORUM</name>
<dbReference type="InterPro" id="IPR000210">
    <property type="entry name" value="BTB/POZ_dom"/>
</dbReference>
<keyword evidence="2" id="KW-0677">Repeat</keyword>
<evidence type="ECO:0000259" key="4">
    <source>
        <dbReference type="PROSITE" id="PS50097"/>
    </source>
</evidence>
<dbReference type="AlphaFoldDB" id="A0A1X6PA52"/>
<dbReference type="PANTHER" id="PTHR45632:SF3">
    <property type="entry name" value="KELCH-LIKE PROTEIN 32"/>
    <property type="match status" value="1"/>
</dbReference>
<dbReference type="Gene3D" id="1.25.40.420">
    <property type="match status" value="1"/>
</dbReference>
<evidence type="ECO:0000256" key="2">
    <source>
        <dbReference type="ARBA" id="ARBA00022737"/>
    </source>
</evidence>
<protein>
    <recommendedName>
        <fullName evidence="4">BTB domain-containing protein</fullName>
    </recommendedName>
</protein>
<evidence type="ECO:0000313" key="6">
    <source>
        <dbReference type="Proteomes" id="UP000218209"/>
    </source>
</evidence>
<organism evidence="5 6">
    <name type="scientific">Porphyra umbilicalis</name>
    <name type="common">Purple laver</name>
    <name type="synonym">Red alga</name>
    <dbReference type="NCBI Taxonomy" id="2786"/>
    <lineage>
        <taxon>Eukaryota</taxon>
        <taxon>Rhodophyta</taxon>
        <taxon>Bangiophyceae</taxon>
        <taxon>Bangiales</taxon>
        <taxon>Bangiaceae</taxon>
        <taxon>Porphyra</taxon>
    </lineage>
</organism>
<evidence type="ECO:0000256" key="1">
    <source>
        <dbReference type="ARBA" id="ARBA00022441"/>
    </source>
</evidence>
<dbReference type="Proteomes" id="UP000218209">
    <property type="component" value="Unassembled WGS sequence"/>
</dbReference>
<reference evidence="5 6" key="1">
    <citation type="submission" date="2017-03" db="EMBL/GenBank/DDBJ databases">
        <title>WGS assembly of Porphyra umbilicalis.</title>
        <authorList>
            <person name="Brawley S.H."/>
            <person name="Blouin N.A."/>
            <person name="Ficko-Blean E."/>
            <person name="Wheeler G.L."/>
            <person name="Lohr M."/>
            <person name="Goodson H.V."/>
            <person name="Jenkins J.W."/>
            <person name="Blaby-Haas C.E."/>
            <person name="Helliwell K.E."/>
            <person name="Chan C."/>
            <person name="Marriage T."/>
            <person name="Bhattacharya D."/>
            <person name="Klein A.S."/>
            <person name="Badis Y."/>
            <person name="Brodie J."/>
            <person name="Cao Y."/>
            <person name="Collen J."/>
            <person name="Dittami S.M."/>
            <person name="Gachon C.M."/>
            <person name="Green B.R."/>
            <person name="Karpowicz S."/>
            <person name="Kim J.W."/>
            <person name="Kudahl U."/>
            <person name="Lin S."/>
            <person name="Michel G."/>
            <person name="Mittag M."/>
            <person name="Olson B.J."/>
            <person name="Pangilinan J."/>
            <person name="Peng Y."/>
            <person name="Qiu H."/>
            <person name="Shu S."/>
            <person name="Singer J.T."/>
            <person name="Smith A.G."/>
            <person name="Sprecher B.N."/>
            <person name="Wagner V."/>
            <person name="Wang W."/>
            <person name="Wang Z.-Y."/>
            <person name="Yan J."/>
            <person name="Yarish C."/>
            <person name="Zoeuner-Riek S."/>
            <person name="Zhuang Y."/>
            <person name="Zou Y."/>
            <person name="Lindquist E.A."/>
            <person name="Grimwood J."/>
            <person name="Barry K."/>
            <person name="Rokhsar D.S."/>
            <person name="Schmutz J."/>
            <person name="Stiller J.W."/>
            <person name="Grossman A.R."/>
            <person name="Prochnik S.E."/>
        </authorList>
    </citation>
    <scope>NUCLEOTIDE SEQUENCE [LARGE SCALE GENOMIC DNA]</scope>
    <source>
        <strain evidence="5">4086291</strain>
    </source>
</reference>
<dbReference type="Pfam" id="PF00651">
    <property type="entry name" value="BTB"/>
    <property type="match status" value="1"/>
</dbReference>
<evidence type="ECO:0000313" key="5">
    <source>
        <dbReference type="EMBL" id="OSX77771.1"/>
    </source>
</evidence>
<dbReference type="PANTHER" id="PTHR45632">
    <property type="entry name" value="LD33804P"/>
    <property type="match status" value="1"/>
</dbReference>